<name>A0A402AC94_9CHLR</name>
<organism evidence="5 6">
    <name type="scientific">Dictyobacter kobayashii</name>
    <dbReference type="NCBI Taxonomy" id="2014872"/>
    <lineage>
        <taxon>Bacteria</taxon>
        <taxon>Bacillati</taxon>
        <taxon>Chloroflexota</taxon>
        <taxon>Ktedonobacteria</taxon>
        <taxon>Ktedonobacterales</taxon>
        <taxon>Dictyobacteraceae</taxon>
        <taxon>Dictyobacter</taxon>
    </lineage>
</organism>
<dbReference type="InterPro" id="IPR027417">
    <property type="entry name" value="P-loop_NTPase"/>
</dbReference>
<dbReference type="RefSeq" id="WP_161977047.1">
    <property type="nucleotide sequence ID" value="NZ_BIFS01000001.1"/>
</dbReference>
<dbReference type="PANTHER" id="PTHR10605:SF56">
    <property type="entry name" value="BIFUNCTIONAL HEPARAN SULFATE N-DEACETYLASE_N-SULFOTRANSFERASE"/>
    <property type="match status" value="1"/>
</dbReference>
<evidence type="ECO:0000313" key="6">
    <source>
        <dbReference type="Proteomes" id="UP000287188"/>
    </source>
</evidence>
<evidence type="ECO:0000259" key="4">
    <source>
        <dbReference type="Pfam" id="PF00685"/>
    </source>
</evidence>
<gene>
    <name evidence="5" type="ORF">KDK_05170</name>
</gene>
<evidence type="ECO:0000256" key="1">
    <source>
        <dbReference type="ARBA" id="ARBA00022679"/>
    </source>
</evidence>
<reference evidence="6" key="1">
    <citation type="submission" date="2018-12" db="EMBL/GenBank/DDBJ databases">
        <title>Tengunoibacter tsumagoiensis gen. nov., sp. nov., Dictyobacter kobayashii sp. nov., D. alpinus sp. nov., and D. joshuensis sp. nov. and description of Dictyobacteraceae fam. nov. within the order Ktedonobacterales isolated from Tengu-no-mugimeshi.</title>
        <authorList>
            <person name="Wang C.M."/>
            <person name="Zheng Y."/>
            <person name="Sakai Y."/>
            <person name="Toyoda A."/>
            <person name="Minakuchi Y."/>
            <person name="Abe K."/>
            <person name="Yokota A."/>
            <person name="Yabe S."/>
        </authorList>
    </citation>
    <scope>NUCLEOTIDE SEQUENCE [LARGE SCALE GENOMIC DNA]</scope>
    <source>
        <strain evidence="6">Uno11</strain>
    </source>
</reference>
<dbReference type="EMBL" id="BIFS01000001">
    <property type="protein sequence ID" value="GCE16717.1"/>
    <property type="molecule type" value="Genomic_DNA"/>
</dbReference>
<keyword evidence="6" id="KW-1185">Reference proteome</keyword>
<keyword evidence="1 5" id="KW-0808">Transferase</keyword>
<accession>A0A402AC94</accession>
<comment type="caution">
    <text evidence="5">The sequence shown here is derived from an EMBL/GenBank/DDBJ whole genome shotgun (WGS) entry which is preliminary data.</text>
</comment>
<dbReference type="Pfam" id="PF00685">
    <property type="entry name" value="Sulfotransfer_1"/>
    <property type="match status" value="1"/>
</dbReference>
<dbReference type="PANTHER" id="PTHR10605">
    <property type="entry name" value="HEPARAN SULFATE SULFOTRANSFERASE"/>
    <property type="match status" value="1"/>
</dbReference>
<dbReference type="SUPFAM" id="SSF52540">
    <property type="entry name" value="P-loop containing nucleoside triphosphate hydrolases"/>
    <property type="match status" value="1"/>
</dbReference>
<dbReference type="InterPro" id="IPR000863">
    <property type="entry name" value="Sulfotransferase_dom"/>
</dbReference>
<evidence type="ECO:0000313" key="5">
    <source>
        <dbReference type="EMBL" id="GCE16717.1"/>
    </source>
</evidence>
<feature type="transmembrane region" description="Helical" evidence="3">
    <location>
        <begin position="21"/>
        <end position="38"/>
    </location>
</feature>
<keyword evidence="3" id="KW-1133">Transmembrane helix</keyword>
<evidence type="ECO:0000256" key="3">
    <source>
        <dbReference type="SAM" id="Phobius"/>
    </source>
</evidence>
<dbReference type="AlphaFoldDB" id="A0A402AC94"/>
<dbReference type="Proteomes" id="UP000287188">
    <property type="component" value="Unassembled WGS sequence"/>
</dbReference>
<keyword evidence="3" id="KW-0472">Membrane</keyword>
<protein>
    <submittedName>
        <fullName evidence="5">Sulfotransferase</fullName>
    </submittedName>
</protein>
<dbReference type="InterPro" id="IPR037359">
    <property type="entry name" value="NST/OST"/>
</dbReference>
<keyword evidence="3" id="KW-0812">Transmembrane</keyword>
<proteinExistence type="predicted"/>
<dbReference type="Gene3D" id="3.40.50.300">
    <property type="entry name" value="P-loop containing nucleotide triphosphate hydrolases"/>
    <property type="match status" value="1"/>
</dbReference>
<keyword evidence="2" id="KW-0325">Glycoprotein</keyword>
<dbReference type="GO" id="GO:0008146">
    <property type="term" value="F:sulfotransferase activity"/>
    <property type="evidence" value="ECO:0007669"/>
    <property type="project" value="InterPro"/>
</dbReference>
<sequence>MGILADQTPNINKQHKHRPNFLVVGAVKSATTSLYYWLKQHPQVFMPIEKEPAYFIHNGYGEWNERYEHWDAYLGLFDDVSDEKAVGESSTDYLYCAESAPWILEEFGQVKIMMVLRNPVDRAYSLYLMMIREGYERLDTFEKALEAEEARYKDPDFKMNNPYFFPDYLYFYSGLYSEQVQRYIDLFGRERVFPILFDDVSKHPERTFQEICQFLEVDPSFVPKFDHLHKKARPYSIPLQYFFRTRLFQDKYSRMLIGSQSRTAIRERLLKWNRTDNVAPMSKDTRTMLTKKYREDILALSQIIGRDLSQWL</sequence>
<evidence type="ECO:0000256" key="2">
    <source>
        <dbReference type="ARBA" id="ARBA00023180"/>
    </source>
</evidence>
<feature type="domain" description="Sulfotransferase" evidence="4">
    <location>
        <begin position="20"/>
        <end position="218"/>
    </location>
</feature>